<keyword evidence="1 6" id="KW-0645">Protease</keyword>
<dbReference type="EMBL" id="JBAWSV010000012">
    <property type="protein sequence ID" value="MEI4832246.1"/>
    <property type="molecule type" value="Genomic_DNA"/>
</dbReference>
<dbReference type="GO" id="GO:0016787">
    <property type="term" value="F:hydrolase activity"/>
    <property type="evidence" value="ECO:0007669"/>
    <property type="project" value="UniProtKB-KW"/>
</dbReference>
<dbReference type="InterPro" id="IPR001333">
    <property type="entry name" value="Peptidase_M32_Taq"/>
</dbReference>
<dbReference type="InterPro" id="IPR034006">
    <property type="entry name" value="M3B_PepF_2"/>
</dbReference>
<dbReference type="CDD" id="cd09607">
    <property type="entry name" value="M3B_PepF"/>
    <property type="match status" value="1"/>
</dbReference>
<dbReference type="PANTHER" id="PTHR34217:SF1">
    <property type="entry name" value="CARBOXYPEPTIDASE 1"/>
    <property type="match status" value="1"/>
</dbReference>
<organism evidence="9 10">
    <name type="scientific">Bacillus yunxiaonensis</name>
    <dbReference type="NCBI Taxonomy" id="3127665"/>
    <lineage>
        <taxon>Bacteria</taxon>
        <taxon>Bacillati</taxon>
        <taxon>Bacillota</taxon>
        <taxon>Bacilli</taxon>
        <taxon>Bacillales</taxon>
        <taxon>Bacillaceae</taxon>
        <taxon>Bacillus</taxon>
    </lineage>
</organism>
<evidence type="ECO:0000256" key="5">
    <source>
        <dbReference type="ARBA" id="ARBA00023049"/>
    </source>
</evidence>
<comment type="caution">
    <text evidence="9">The sequence shown here is derived from an EMBL/GenBank/DDBJ whole genome shotgun (WGS) entry which is preliminary data.</text>
</comment>
<evidence type="ECO:0000256" key="3">
    <source>
        <dbReference type="ARBA" id="ARBA00022801"/>
    </source>
</evidence>
<dbReference type="InterPro" id="IPR042088">
    <property type="entry name" value="OligoPept_F_C"/>
</dbReference>
<gene>
    <name evidence="9" type="ORF">WAX78_22940</name>
</gene>
<name>A0ABU8G1W5_9BACI</name>
<comment type="similarity">
    <text evidence="6">Belongs to the peptidase M3 family.</text>
</comment>
<evidence type="ECO:0000259" key="7">
    <source>
        <dbReference type="Pfam" id="PF01432"/>
    </source>
</evidence>
<evidence type="ECO:0000259" key="8">
    <source>
        <dbReference type="Pfam" id="PF08439"/>
    </source>
</evidence>
<evidence type="ECO:0000256" key="4">
    <source>
        <dbReference type="ARBA" id="ARBA00022833"/>
    </source>
</evidence>
<evidence type="ECO:0000256" key="1">
    <source>
        <dbReference type="ARBA" id="ARBA00022670"/>
    </source>
</evidence>
<feature type="domain" description="Oligopeptidase F N-terminal" evidence="8">
    <location>
        <begin position="116"/>
        <end position="179"/>
    </location>
</feature>
<sequence length="614" mass="70824">MRGTLKQRWSLDEIFHGGSESSEFKHFLMKLEEDISKEIATTIESKELKSISGFERWIEQMDRIQELSNRLLEATHFVGCLESENVEDEKAIILSEKVRGISTQFEIVINDFEQTLVHIPDDIWEQLLQLEQIKPIAYPLHEKREKAKKKLPIVQEKLIQDLSINGYHAWVNLYNSVTGKTKIVLEEEGRSKCLSFGQAYNILHSSVNQHTRTNLVNALNDAGEKVAETCAAALNNIAGFRLQVYKHRGLASDSILTEPLRYNRMSQTTLDSMWEAINHSKPVITSYLERKAHLLGVEKMNWFDIYTPIGKVTKTYTYEEAAEMILTEFNSFSPKLADYTKRAFLEGWIDSENRDTKASRGFSSRFPLTKQSRIFMNFQGTPNNLAILAHELGHSFHQGIISNDVPPFAQQYTMAVSETASTFAETIILNAMIKDISDEHEKLLLLEAKIQSALSYLIGVQGRFIFEKDFYEIRKKRVVGVDELNHLTAEAQKYAFNESLASYNDFSWIWNRHFYFTDKPFYNFPYTFGFLFSQGIYANALQDGSSFEKTYIHLLRDTGRMTAEQLAFHHLGFDLTKQEFWEKAIHVVLQDIKDFLALTEKLDLVCCNVRVGRK</sequence>
<dbReference type="Gene3D" id="1.20.140.70">
    <property type="entry name" value="Oligopeptidase f, N-terminal domain"/>
    <property type="match status" value="1"/>
</dbReference>
<dbReference type="InterPro" id="IPR013647">
    <property type="entry name" value="OligopepF_N_dom"/>
</dbReference>
<dbReference type="InterPro" id="IPR001567">
    <property type="entry name" value="Pept_M3A_M3B_dom"/>
</dbReference>
<evidence type="ECO:0000313" key="10">
    <source>
        <dbReference type="Proteomes" id="UP001367922"/>
    </source>
</evidence>
<dbReference type="SUPFAM" id="SSF55486">
    <property type="entry name" value="Metalloproteases ('zincins'), catalytic domain"/>
    <property type="match status" value="1"/>
</dbReference>
<dbReference type="Pfam" id="PF08439">
    <property type="entry name" value="Peptidase_M3_N"/>
    <property type="match status" value="1"/>
</dbReference>
<evidence type="ECO:0000256" key="2">
    <source>
        <dbReference type="ARBA" id="ARBA00022723"/>
    </source>
</evidence>
<keyword evidence="10" id="KW-1185">Reference proteome</keyword>
<dbReference type="EC" id="3.4.-.-" evidence="9"/>
<evidence type="ECO:0000313" key="9">
    <source>
        <dbReference type="EMBL" id="MEI4832246.1"/>
    </source>
</evidence>
<accession>A0ABU8G1W5</accession>
<keyword evidence="2 6" id="KW-0479">Metal-binding</keyword>
<feature type="domain" description="Peptidase M3A/M3B catalytic" evidence="7">
    <location>
        <begin position="203"/>
        <end position="585"/>
    </location>
</feature>
<proteinExistence type="inferred from homology"/>
<comment type="cofactor">
    <cofactor evidence="6">
        <name>Zn(2+)</name>
        <dbReference type="ChEBI" id="CHEBI:29105"/>
    </cofactor>
    <text evidence="6">Binds 1 zinc ion.</text>
</comment>
<protein>
    <submittedName>
        <fullName evidence="9">M3 family oligoendopeptidase</fullName>
        <ecNumber evidence="9">3.4.-.-</ecNumber>
    </submittedName>
</protein>
<keyword evidence="4 6" id="KW-0862">Zinc</keyword>
<keyword evidence="5 6" id="KW-0482">Metalloprotease</keyword>
<dbReference type="Gene3D" id="1.10.1370.20">
    <property type="entry name" value="Oligoendopeptidase f, C-terminal domain"/>
    <property type="match status" value="1"/>
</dbReference>
<reference evidence="9 10" key="1">
    <citation type="submission" date="2024-01" db="EMBL/GenBank/DDBJ databases">
        <title>Seven novel Bacillus-like species.</title>
        <authorList>
            <person name="Liu G."/>
        </authorList>
    </citation>
    <scope>NUCLEOTIDE SEQUENCE [LARGE SCALE GENOMIC DNA]</scope>
    <source>
        <strain evidence="9 10">FJAT-53711</strain>
    </source>
</reference>
<dbReference type="Proteomes" id="UP001367922">
    <property type="component" value="Unassembled WGS sequence"/>
</dbReference>
<evidence type="ECO:0000256" key="6">
    <source>
        <dbReference type="RuleBase" id="RU003435"/>
    </source>
</evidence>
<dbReference type="RefSeq" id="WP_336484385.1">
    <property type="nucleotide sequence ID" value="NZ_JBAWSV010000012.1"/>
</dbReference>
<keyword evidence="3 6" id="KW-0378">Hydrolase</keyword>
<dbReference type="Pfam" id="PF01432">
    <property type="entry name" value="Peptidase_M3"/>
    <property type="match status" value="1"/>
</dbReference>
<dbReference type="PANTHER" id="PTHR34217">
    <property type="entry name" value="METAL-DEPENDENT CARBOXYPEPTIDASE"/>
    <property type="match status" value="1"/>
</dbReference>